<dbReference type="GO" id="GO:0006260">
    <property type="term" value="P:DNA replication"/>
    <property type="evidence" value="ECO:0007669"/>
    <property type="project" value="UniProtKB-KW"/>
</dbReference>
<dbReference type="FunFam" id="3.40.50.300:FF:001083">
    <property type="entry name" value="Chromosome transmission fidelity factor 18"/>
    <property type="match status" value="1"/>
</dbReference>
<reference evidence="27" key="13">
    <citation type="journal article" date="2013" name="J. Proteome Res.">
        <title>Toward a comprehensive characterization of a human cancer cell phosphoproteome.</title>
        <authorList>
            <person name="Zhou H."/>
            <person name="Di Palma S."/>
            <person name="Preisinger C."/>
            <person name="Peng M."/>
            <person name="Polat A.N."/>
            <person name="Heck A.J."/>
            <person name="Mohammed S."/>
        </authorList>
    </citation>
    <scope>IDENTIFICATION BY MASS SPECTROMETRY [LARGE SCALE ANALYSIS]</scope>
</reference>
<dbReference type="SMR" id="A0A0D9SF58"/>
<evidence type="ECO:0007829" key="23">
    <source>
        <dbReference type="PubMed" id="19690332"/>
    </source>
</evidence>
<dbReference type="CDD" id="cd18140">
    <property type="entry name" value="HLD_clamp_RFC"/>
    <property type="match status" value="1"/>
</dbReference>
<dbReference type="OpenTargets" id="ENSG00000127586"/>
<evidence type="ECO:0007829" key="18">
    <source>
        <dbReference type="PubMed" id="16964243"/>
    </source>
</evidence>
<reference evidence="23" key="9">
    <citation type="journal article" date="2009" name="Sci. Signal.">
        <title>Quantitative phosphoproteomic analysis of T cell receptor signaling reveals system-wide modulation of protein-protein interactions.</title>
        <authorList>
            <person name="Mayya V."/>
            <person name="Lundgren D.H."/>
            <person name="Hwang S.I."/>
            <person name="Rezaul K."/>
            <person name="Wu L."/>
            <person name="Eng J.K."/>
            <person name="Rodionov V."/>
            <person name="Han D.K."/>
        </authorList>
    </citation>
    <scope>IDENTIFICATION BY MASS SPECTROMETRY [LARGE SCALE ANALYSIS]</scope>
</reference>
<evidence type="ECO:0000256" key="10">
    <source>
        <dbReference type="ARBA" id="ARBA00064600"/>
    </source>
</evidence>
<dbReference type="CDD" id="cd00009">
    <property type="entry name" value="AAA"/>
    <property type="match status" value="1"/>
</dbReference>
<reference evidence="25" key="11">
    <citation type="journal article" date="2011" name="BMC Syst. Biol.">
        <title>Initial characterization of the human central proteome.</title>
        <authorList>
            <person name="Burkard T.R."/>
            <person name="Planyavsky M."/>
            <person name="Kaupe I."/>
            <person name="Breitwieser F.P."/>
            <person name="Burckstummer T."/>
            <person name="Bennett K.L."/>
            <person name="Superti-Furga G."/>
            <person name="Colinge J."/>
        </authorList>
    </citation>
    <scope>IDENTIFICATION BY MASS SPECTROMETRY [LARGE SCALE ANALYSIS]</scope>
</reference>
<reference evidence="14 15" key="3">
    <citation type="journal article" date="2004" name="Nature">
        <title>The sequence and analysis of duplication-rich human chromosome 16.</title>
        <authorList>
            <person name="Martin J."/>
            <person name="Han C."/>
            <person name="Gordon L.A."/>
            <person name="Terry A."/>
            <person name="Prabhakar S."/>
            <person name="She X."/>
            <person name="Xie G."/>
            <person name="Hellsten U."/>
            <person name="Chan Y.M."/>
            <person name="Altherr M."/>
            <person name="Couronne O."/>
            <person name="Aerts A."/>
            <person name="Bajorek E."/>
            <person name="Black S."/>
            <person name="Blumer H."/>
            <person name="Branscomb E."/>
            <person name="Brown N.C."/>
            <person name="Bruno W.J."/>
            <person name="Buckingham J.M."/>
            <person name="Callen D.F."/>
            <person name="Campbell C.S."/>
            <person name="Campbell M.L."/>
            <person name="Campbell E.W."/>
            <person name="Caoile C."/>
            <person name="Challacombe J.F."/>
            <person name="Chasteen L.A."/>
            <person name="Chertkov O."/>
            <person name="Chi H.C."/>
            <person name="Christensen M."/>
            <person name="Clark L.M."/>
            <person name="Cohn J.D."/>
            <person name="Denys M."/>
            <person name="Detter J.C."/>
            <person name="Dickson M."/>
            <person name="Dimitrijevic-Bussod M."/>
            <person name="Escobar J."/>
            <person name="Fawcett J.J."/>
            <person name="Flowers D."/>
            <person name="Fotopulos D."/>
            <person name="Glavina T."/>
            <person name="Gomez M."/>
            <person name="Gonzales E."/>
            <person name="Goodstein D."/>
            <person name="Goodwin L.A."/>
            <person name="Grady D.L."/>
            <person name="Grigoriev I."/>
            <person name="Groza M."/>
            <person name="Hammon N."/>
            <person name="Hawkins T."/>
            <person name="Haydu L."/>
            <person name="Hildebrand C.E."/>
            <person name="Huang W."/>
            <person name="Israni S."/>
            <person name="Jett J."/>
            <person name="Jewett P.B."/>
            <person name="Kadner K."/>
            <person name="Kimball H."/>
            <person name="Kobayashi A."/>
            <person name="Krawczyk M.C."/>
            <person name="Leyba T."/>
            <person name="Longmire J.L."/>
            <person name="Lopez F."/>
            <person name="Lou Y."/>
            <person name="Lowry S."/>
            <person name="Ludeman T."/>
            <person name="Manohar C.F."/>
            <person name="Mark G.A."/>
            <person name="McMurray K.L."/>
            <person name="Meincke L.J."/>
            <person name="Morgan J."/>
            <person name="Moyzis R.K."/>
            <person name="Mundt M.O."/>
            <person name="Munk A.C."/>
            <person name="Nandkeshwar R.D."/>
            <person name="Pitluck S."/>
            <person name="Pollard M."/>
            <person name="Predki P."/>
            <person name="Parson-Quintana B."/>
            <person name="Ramirez L."/>
            <person name="Rash S."/>
            <person name="Retterer J."/>
            <person name="Ricke D.O."/>
            <person name="Robinson D.L."/>
            <person name="Rodriguez A."/>
            <person name="Salamov A."/>
            <person name="Saunders E.H."/>
            <person name="Scott D."/>
            <person name="Shough T."/>
            <person name="Stallings R.L."/>
            <person name="Stalvey M."/>
            <person name="Sutherland R.D."/>
            <person name="Tapia R."/>
            <person name="Tesmer J.G."/>
            <person name="Thayer N."/>
            <person name="Thompson L.S."/>
            <person name="Tice H."/>
            <person name="Torney D.C."/>
            <person name="Tran-Gyamfi M."/>
            <person name="Tsai M."/>
            <person name="Ulanovsky L.E."/>
            <person name="Ustaszewska A."/>
            <person name="Vo N."/>
            <person name="White P.S."/>
            <person name="Williams A.L."/>
            <person name="Wills P.L."/>
            <person name="Wu J.R."/>
            <person name="Wu K."/>
            <person name="Yang J."/>
            <person name="Dejong P."/>
            <person name="Bruce D."/>
            <person name="Doggett N.A."/>
            <person name="Deaven L."/>
            <person name="Schmutz J."/>
            <person name="Grimwood J."/>
            <person name="Richardson P."/>
            <person name="Rokhsar D.S."/>
            <person name="Eichler E.E."/>
            <person name="Gilna P."/>
            <person name="Lucas S.M."/>
            <person name="Myers R.M."/>
            <person name="Rubin E.M."/>
            <person name="Pennacchio L.A."/>
        </authorList>
    </citation>
    <scope>NUCLEOTIDE SEQUENCE [LARGE SCALE GENOMIC DNA]</scope>
</reference>
<dbReference type="GO" id="GO:0005654">
    <property type="term" value="C:nucleoplasm"/>
    <property type="evidence" value="ECO:0000314"/>
    <property type="project" value="HPA"/>
</dbReference>
<keyword evidence="2" id="KW-0235">DNA replication</keyword>
<feature type="region of interest" description="Disordered" evidence="12">
    <location>
        <begin position="311"/>
        <end position="337"/>
    </location>
</feature>
<evidence type="ECO:0007829" key="26">
    <source>
        <dbReference type="PubMed" id="21406692"/>
    </source>
</evidence>
<evidence type="ECO:0000256" key="8">
    <source>
        <dbReference type="ARBA" id="ARBA00043975"/>
    </source>
</evidence>
<dbReference type="AlphaFoldDB" id="A0A0D9SF58"/>
<feature type="region of interest" description="Disordered" evidence="12">
    <location>
        <begin position="442"/>
        <end position="471"/>
    </location>
</feature>
<dbReference type="Bgee" id="ENSG00000127586">
    <property type="expression patterns" value="Expressed in right testis and 118 other cell types or tissues"/>
</dbReference>
<reference evidence="22" key="8">
    <citation type="journal article" date="2009" name="Anal. Chem.">
        <title>Lys-N and trypsin cover complementary parts of the phosphoproteome in a refined SCX-based approach.</title>
        <authorList>
            <person name="Gauci S."/>
            <person name="Helbig A.O."/>
            <person name="Slijper M."/>
            <person name="Krijgsveld J."/>
            <person name="Heck A.J."/>
            <person name="Mohammed S."/>
        </authorList>
    </citation>
    <scope>IDENTIFICATION BY MASS SPECTROMETRY [LARGE SCALE ANALYSIS]</scope>
</reference>
<reference evidence="26" key="12">
    <citation type="journal article" date="2011" name="Sci. Signal.">
        <title>System-wide temporal characterization of the proteome and phosphoproteome of human embryonic stem cell differentiation.</title>
        <authorList>
            <person name="Rigbolt K.T."/>
            <person name="Prokhorova T.A."/>
            <person name="Akimov V."/>
            <person name="Henningsen J."/>
            <person name="Johansen P.T."/>
            <person name="Kratchmarova I."/>
            <person name="Kassem M."/>
            <person name="Mann M."/>
            <person name="Olsen J.V."/>
            <person name="Blagoev B."/>
        </authorList>
    </citation>
    <scope>IDENTIFICATION BY MASS SPECTROMETRY [LARGE SCALE ANALYSIS]</scope>
</reference>
<dbReference type="OrthoDB" id="2195431at2759"/>
<dbReference type="Antibodypedia" id="5118">
    <property type="antibodies" value="176 antibodies from 27 providers"/>
</dbReference>
<evidence type="ECO:0007829" key="16">
    <source>
        <dbReference type="PeptideAtlas" id="A0A0D9SF58"/>
    </source>
</evidence>
<dbReference type="GeneTree" id="ENSGT00550000075029"/>
<evidence type="ECO:0000256" key="3">
    <source>
        <dbReference type="ARBA" id="ARBA00022741"/>
    </source>
</evidence>
<feature type="compositionally biased region" description="Low complexity" evidence="12">
    <location>
        <begin position="94"/>
        <end position="103"/>
    </location>
</feature>
<feature type="compositionally biased region" description="Pro residues" evidence="12">
    <location>
        <begin position="319"/>
        <end position="333"/>
    </location>
</feature>
<dbReference type="GO" id="GO:0005694">
    <property type="term" value="C:chromosome"/>
    <property type="evidence" value="ECO:0007669"/>
    <property type="project" value="UniProtKB-ARBA"/>
</dbReference>
<dbReference type="GO" id="GO:0016887">
    <property type="term" value="F:ATP hydrolysis activity"/>
    <property type="evidence" value="ECO:0007669"/>
    <property type="project" value="InterPro"/>
</dbReference>
<feature type="region of interest" description="Disordered" evidence="12">
    <location>
        <begin position="1"/>
        <end position="197"/>
    </location>
</feature>
<dbReference type="InterPro" id="IPR053016">
    <property type="entry name" value="CTF18-RFC_complex"/>
</dbReference>
<dbReference type="GO" id="GO:0005829">
    <property type="term" value="C:cytosol"/>
    <property type="evidence" value="ECO:0000314"/>
    <property type="project" value="HPA"/>
</dbReference>
<comment type="subunit">
    <text evidence="10">Component of the CTF18-RFC complex, which consists of CTF18, CTF8, DCC1, RFC2, RFC3, RFC4 and RFC5. During assembly of the CTF18-RFC complex, CTF18 may first assemble into a subcomplex with RFC2, RFC3, RFC4 and RFC5. CTF18 then interacts directly with CTF8, which in turn interacts with DCC1. The CTF18-RFC complex associates with PCNA and with DNA polymerase POLH. The CTF18-RFC complex does not interact with the Rad9/Rad1/Hus1 complex. CTF18 interacts with SMC1A and RAD21. Interacts with DDX11.</text>
</comment>
<reference evidence="19" key="5">
    <citation type="journal article" date="2007" name="Science">
        <title>ATM and ATR substrate analysis reveals extensive protein networks responsive to DNA damage.</title>
        <authorList>
            <person name="Matsuoka S."/>
            <person name="Ballif B.A."/>
            <person name="Smogorzewska A."/>
            <person name="McDonald E.R."/>
            <person name="Hurov K.E."/>
            <person name="Luo J."/>
            <person name="Bakalarski C.E."/>
            <person name="Zhao Z."/>
            <person name="Solimini N."/>
            <person name="Lerenthal Y."/>
            <person name="Shiloh Y."/>
            <person name="Gygi S.P."/>
            <person name="Elledge S.J."/>
        </authorList>
    </citation>
    <scope>IDENTIFICATION BY MASS SPECTROMETRY [LARGE SCALE ANALYSIS]</scope>
</reference>
<evidence type="ECO:0000256" key="2">
    <source>
        <dbReference type="ARBA" id="ARBA00022705"/>
    </source>
</evidence>
<keyword evidence="5" id="KW-0238">DNA-binding</keyword>
<gene>
    <name evidence="14" type="primary">CHTF18</name>
</gene>
<dbReference type="PANTHER" id="PTHR46765:SF1">
    <property type="entry name" value="P-LOOP CONTAINING NUCLEOSIDE TRIPHOSPHATE HYDROLASES SUPERFAMILY PROTEIN"/>
    <property type="match status" value="1"/>
</dbReference>
<dbReference type="InterPro" id="IPR003593">
    <property type="entry name" value="AAA+_ATPase"/>
</dbReference>
<dbReference type="ExpressionAtlas" id="A0A0D9SF58">
    <property type="expression patterns" value="baseline and differential"/>
</dbReference>
<dbReference type="InterPro" id="IPR003959">
    <property type="entry name" value="ATPase_AAA_core"/>
</dbReference>
<dbReference type="InterPro" id="IPR047854">
    <property type="entry name" value="RFC_lid"/>
</dbReference>
<dbReference type="HGNC" id="HGNC:18435">
    <property type="gene designation" value="CHTF18"/>
</dbReference>
<evidence type="ECO:0000256" key="9">
    <source>
        <dbReference type="ARBA" id="ARBA00059685"/>
    </source>
</evidence>
<evidence type="ECO:0000256" key="11">
    <source>
        <dbReference type="ARBA" id="ARBA00069525"/>
    </source>
</evidence>
<dbReference type="EMBL" id="AL031033">
    <property type="status" value="NOT_ANNOTATED_CDS"/>
    <property type="molecule type" value="Genomic_DNA"/>
</dbReference>
<dbReference type="ChiTaRS" id="CHTF18">
    <property type="organism name" value="human"/>
</dbReference>
<name>A0A0D9SF58_HUMAN</name>
<dbReference type="FunFam" id="1.10.8.60:FF:000074">
    <property type="entry name" value="Chromosome transmission fidelity protein 18"/>
    <property type="match status" value="1"/>
</dbReference>
<comment type="similarity">
    <text evidence="8">Belongs to the activator 1 small subunits family. CTF18 subfamily.</text>
</comment>
<evidence type="ECO:0000256" key="1">
    <source>
        <dbReference type="ARBA" id="ARBA00004123"/>
    </source>
</evidence>
<evidence type="ECO:0007829" key="17">
    <source>
        <dbReference type="ProteomicsDB" id="A0A0D9SF58"/>
    </source>
</evidence>
<comment type="function">
    <text evidence="9">Chromosome cohesion factor involved in sister chromatid cohesion and fidelity of chromosome transmission. Component of one of the cell nuclear antigen loader complexes, CTF18-replication factor C (CTF18-RFC), which consists of CTF18, CTF8, DCC1, RFC2, RFC3, RFC4 and RFC5. The CTF18-RFC complex binds to single-stranded and primed DNAs and has weak ATPase activity that is stimulated by the presence of primed DNA, replication protein A (RPA) and by proliferating cell nuclear antigen (PCNA). The CTF18-RFC complex catalyzes the ATP-dependent loading of PCNA onto primed and gapped DNA. Interacts with and stimulates DNA polymerase POLH. During DNA repair synthesis, involved in loading DNA polymerase POLE at the sites of local damage.</text>
</comment>
<dbReference type="Gene3D" id="3.40.50.300">
    <property type="entry name" value="P-loop containing nucleotide triphosphate hydrolases"/>
    <property type="match status" value="1"/>
</dbReference>
<reference evidence="20" key="7">
    <citation type="journal article" date="2008" name="Proc. Natl. Acad. Sci. U.S.A.">
        <title>A quantitative atlas of mitotic phosphorylation.</title>
        <authorList>
            <person name="Dephoure N."/>
            <person name="Zhou C."/>
            <person name="Villen J."/>
            <person name="Beausoleil S.A."/>
            <person name="Bakalarski C.E."/>
            <person name="Elledge S.J."/>
            <person name="Gygi S.P."/>
        </authorList>
    </citation>
    <scope>IDENTIFICATION BY MASS SPECTROMETRY [LARGE SCALE ANALYSIS]</scope>
</reference>
<evidence type="ECO:0007829" key="20">
    <source>
        <dbReference type="PubMed" id="18669648"/>
    </source>
</evidence>
<evidence type="ECO:0000256" key="7">
    <source>
        <dbReference type="ARBA" id="ARBA00023306"/>
    </source>
</evidence>
<keyword evidence="6" id="KW-0539">Nucleus</keyword>
<feature type="compositionally biased region" description="Low complexity" evidence="12">
    <location>
        <begin position="15"/>
        <end position="34"/>
    </location>
</feature>
<evidence type="ECO:0000256" key="5">
    <source>
        <dbReference type="ARBA" id="ARBA00023125"/>
    </source>
</evidence>
<evidence type="ECO:0007829" key="19">
    <source>
        <dbReference type="PubMed" id="17525332"/>
    </source>
</evidence>
<evidence type="ECO:0007829" key="24">
    <source>
        <dbReference type="PubMed" id="20068231"/>
    </source>
</evidence>
<reference evidence="14" key="15">
    <citation type="submission" date="2025-09" db="UniProtKB">
        <authorList>
            <consortium name="Ensembl"/>
        </authorList>
    </citation>
    <scope>IDENTIFICATION</scope>
</reference>
<evidence type="ECO:0000256" key="12">
    <source>
        <dbReference type="SAM" id="MobiDB-lite"/>
    </source>
</evidence>
<organism evidence="14 15">
    <name type="scientific">Homo sapiens</name>
    <name type="common">Human</name>
    <dbReference type="NCBI Taxonomy" id="9606"/>
    <lineage>
        <taxon>Eukaryota</taxon>
        <taxon>Metazoa</taxon>
        <taxon>Chordata</taxon>
        <taxon>Craniata</taxon>
        <taxon>Vertebrata</taxon>
        <taxon>Euteleostomi</taxon>
        <taxon>Mammalia</taxon>
        <taxon>Eutheria</taxon>
        <taxon>Euarchontoglires</taxon>
        <taxon>Primates</taxon>
        <taxon>Haplorrhini</taxon>
        <taxon>Catarrhini</taxon>
        <taxon>Hominidae</taxon>
        <taxon>Homo</taxon>
    </lineage>
</organism>
<proteinExistence type="evidence at protein level"/>
<feature type="region of interest" description="Disordered" evidence="12">
    <location>
        <begin position="1067"/>
        <end position="1105"/>
    </location>
</feature>
<evidence type="ECO:0000313" key="15">
    <source>
        <dbReference type="Proteomes" id="UP000005640"/>
    </source>
</evidence>
<evidence type="ECO:0000313" key="14">
    <source>
        <dbReference type="Ensembl" id="ENSP00000486314.1"/>
    </source>
</evidence>
<feature type="compositionally biased region" description="Pro residues" evidence="12">
    <location>
        <begin position="104"/>
        <end position="118"/>
    </location>
</feature>
<keyword evidence="7" id="KW-0131">Cell cycle</keyword>
<reference evidence="21" key="6">
    <citation type="journal article" date="2008" name="Mol. Cell">
        <title>Kinase-selective enrichment enables quantitative phosphoproteomics of the kinome across the cell cycle.</title>
        <authorList>
            <person name="Daub H."/>
            <person name="Olsen J.V."/>
            <person name="Bairlein M."/>
            <person name="Gnad F."/>
            <person name="Oppermann F.S."/>
            <person name="Korner R."/>
            <person name="Greff Z."/>
            <person name="Keri G."/>
            <person name="Stemmann O."/>
            <person name="Mann M."/>
        </authorList>
    </citation>
    <scope>IDENTIFICATION BY MASS SPECTROMETRY [LARGE SCALE ANALYSIS]</scope>
</reference>
<dbReference type="Ensembl" id="ENST00000631357.2">
    <property type="protein sequence ID" value="ENSP00000486314.1"/>
    <property type="gene ID" value="ENSG00000127586.18"/>
</dbReference>
<reference evidence="14 15" key="1">
    <citation type="journal article" date="2001" name="Nature">
        <title>Initial sequencing and analysis of the human genome.</title>
        <authorList>
            <consortium name="International Human Genome Sequencing Consortium"/>
            <person name="Lander E.S."/>
            <person name="Linton L.M."/>
            <person name="Birren B."/>
            <person name="Nusbaum C."/>
            <person name="Zody M.C."/>
            <person name="Baldwin J."/>
            <person name="Devon K."/>
            <person name="Dewar K."/>
            <person name="Doyle M."/>
            <person name="FitzHugh W."/>
            <person name="Funke R."/>
            <person name="Gage D."/>
            <person name="Harris K."/>
            <person name="Heaford A."/>
            <person name="Howland J."/>
            <person name="Kann L."/>
            <person name="Lehoczky J."/>
            <person name="LeVine R."/>
            <person name="McEwan P."/>
            <person name="McKernan K."/>
            <person name="Meldrim J."/>
            <person name="Mesirov J.P."/>
            <person name="Miranda C."/>
            <person name="Morris W."/>
            <person name="Naylor J."/>
            <person name="Raymond C."/>
            <person name="Rosetti M."/>
            <person name="Santos R."/>
            <person name="Sheridan A."/>
            <person name="Sougnez C."/>
            <person name="Stange-Thomann N."/>
            <person name="Stojanovic N."/>
            <person name="Subramanian A."/>
            <person name="Wyman D."/>
            <person name="Rogers J."/>
            <person name="Sulston J."/>
            <person name="Ainscough R."/>
            <person name="Beck S."/>
            <person name="Bentley D."/>
            <person name="Burton J."/>
            <person name="Clee C."/>
            <person name="Carter N."/>
            <person name="Coulson A."/>
            <person name="Deadman R."/>
            <person name="Deloukas P."/>
            <person name="Dunham A."/>
            <person name="Dunham I."/>
            <person name="Durbin R."/>
            <person name="French L."/>
            <person name="Grafham D."/>
            <person name="Gregory S."/>
            <person name="Hubbard T."/>
            <person name="Humphray S."/>
            <person name="Hunt A."/>
            <person name="Jones M."/>
            <person name="Lloyd C."/>
            <person name="McMurray A."/>
            <person name="Matthews L."/>
            <person name="Mercer S."/>
            <person name="Milne S."/>
            <person name="Mullikin J.C."/>
            <person name="Mungall A."/>
            <person name="Plumb R."/>
            <person name="Ross M."/>
            <person name="Shownkeen R."/>
            <person name="Sims S."/>
            <person name="Waterston R.H."/>
            <person name="Wilson R.K."/>
            <person name="Hillier L.W."/>
            <person name="McPherson J.D."/>
            <person name="Marra M.A."/>
            <person name="Mardis E.R."/>
            <person name="Fulton L.A."/>
            <person name="Chinwalla A.T."/>
            <person name="Pepin K.H."/>
            <person name="Gish W.R."/>
            <person name="Chissoe S.L."/>
            <person name="Wendl M.C."/>
            <person name="Delehaunty K.D."/>
            <person name="Miner T.L."/>
            <person name="Delehaunty A."/>
            <person name="Kramer J.B."/>
            <person name="Cook L.L."/>
            <person name="Fulton R.S."/>
            <person name="Johnson D.L."/>
            <person name="Minx P.J."/>
            <person name="Clifton S.W."/>
            <person name="Hawkins T."/>
            <person name="Branscomb E."/>
            <person name="Predki P."/>
            <person name="Richardson P."/>
            <person name="Wenning S."/>
            <person name="Slezak T."/>
            <person name="Doggett N."/>
            <person name="Cheng J.F."/>
            <person name="Olsen A."/>
            <person name="Lucas S."/>
            <person name="Elkin C."/>
            <person name="Uberbacher E."/>
            <person name="Frazier M."/>
            <person name="Gibbs R.A."/>
            <person name="Muzny D.M."/>
            <person name="Scherer S.E."/>
            <person name="Bouck J.B."/>
            <person name="Sodergren E.J."/>
            <person name="Worley K.C."/>
            <person name="Rives C.M."/>
            <person name="Gorrell J.H."/>
            <person name="Metzker M.L."/>
            <person name="Naylor S.L."/>
            <person name="Kucherlapati R.S."/>
            <person name="Nelson D.L."/>
            <person name="Weinstock G.M."/>
            <person name="Sakaki Y."/>
            <person name="Fujiyama A."/>
            <person name="Hattori M."/>
            <person name="Yada T."/>
            <person name="Toyoda A."/>
            <person name="Itoh T."/>
            <person name="Kawagoe C."/>
            <person name="Watanabe H."/>
            <person name="Totoki Y."/>
            <person name="Taylor T."/>
            <person name="Weissenbach J."/>
            <person name="Heilig R."/>
            <person name="Saurin W."/>
            <person name="Artiguenave F."/>
            <person name="Brottier P."/>
            <person name="Bruls T."/>
            <person name="Pelletier E."/>
            <person name="Robert C."/>
            <person name="Wincker P."/>
            <person name="Smith D.R."/>
            <person name="Doucette-Stamm L."/>
            <person name="Rubenfield M."/>
            <person name="Weinstock K."/>
            <person name="Lee H.M."/>
            <person name="Dubois J."/>
            <person name="Rosenthal A."/>
            <person name="Platzer M."/>
            <person name="Nyakatura G."/>
            <person name="Taudien S."/>
            <person name="Rump A."/>
            <person name="Yang H."/>
            <person name="Yu J."/>
            <person name="Wang J."/>
            <person name="Huang G."/>
            <person name="Gu J."/>
            <person name="Hood L."/>
            <person name="Rowen L."/>
            <person name="Madan A."/>
            <person name="Qin S."/>
            <person name="Davis R.W."/>
            <person name="Federspiel N.A."/>
            <person name="Abola A.P."/>
            <person name="Proctor M.J."/>
            <person name="Myers R.M."/>
            <person name="Schmutz J."/>
            <person name="Dickson M."/>
            <person name="Grimwood J."/>
            <person name="Cox D.R."/>
            <person name="Olson M.V."/>
            <person name="Kaul R."/>
            <person name="Raymond C."/>
            <person name="Shimizu N."/>
            <person name="Kawasaki K."/>
            <person name="Minoshima S."/>
            <person name="Evans G.A."/>
            <person name="Athanasiou M."/>
            <person name="Schultz R."/>
            <person name="Roe B.A."/>
            <person name="Chen F."/>
            <person name="Pan H."/>
            <person name="Ramser J."/>
            <person name="Lehrach H."/>
            <person name="Reinhardt R."/>
            <person name="McCombie W.R."/>
            <person name="de la Bastide M."/>
            <person name="Dedhia N."/>
            <person name="Blocker H."/>
            <person name="Hornischer K."/>
            <person name="Nordsiek G."/>
            <person name="Agarwala R."/>
            <person name="Aravind L."/>
            <person name="Bailey J.A."/>
            <person name="Bateman A."/>
            <person name="Batzoglou S."/>
            <person name="Birney E."/>
            <person name="Bork P."/>
            <person name="Brown D.G."/>
            <person name="Burge C.B."/>
            <person name="Cerutti L."/>
            <person name="Chen H.C."/>
            <person name="Church D."/>
            <person name="Clamp M."/>
            <person name="Copley R.R."/>
            <person name="Doerks T."/>
            <person name="Eddy S.R."/>
            <person name="Eichler E.E."/>
            <person name="Furey T.S."/>
            <person name="Galagan J."/>
            <person name="Gilbert J.G."/>
            <person name="Harmon C."/>
            <person name="Hayashizaki Y."/>
            <person name="Haussler D."/>
            <person name="Hermjakob H."/>
            <person name="Hokamp K."/>
            <person name="Jang W."/>
            <person name="Johnson L.S."/>
            <person name="Jones T.A."/>
            <person name="Kasif S."/>
            <person name="Kaspryzk A."/>
            <person name="Kennedy S."/>
            <person name="Kent W.J."/>
            <person name="Kitts P."/>
            <person name="Koonin E.V."/>
            <person name="Korf I."/>
            <person name="Kulp D."/>
            <person name="Lancet D."/>
            <person name="Lowe T.M."/>
            <person name="McLysaght A."/>
            <person name="Mikkelsen T."/>
            <person name="Moran J.V."/>
            <person name="Mulder N."/>
            <person name="Pollara V.J."/>
            <person name="Ponting C.P."/>
            <person name="Schuler G."/>
            <person name="Schultz J."/>
            <person name="Slater G."/>
            <person name="Smit A.F."/>
            <person name="Stupka E."/>
            <person name="Szustakowski J."/>
            <person name="Thierry-Mieg D."/>
            <person name="Thierry-Mieg J."/>
            <person name="Wagner L."/>
            <person name="Wallis J."/>
            <person name="Wheeler R."/>
            <person name="Williams A."/>
            <person name="Wolf Y.I."/>
            <person name="Wolfe K.H."/>
            <person name="Yang S.P."/>
            <person name="Yeh R.F."/>
            <person name="Collins F."/>
            <person name="Guyer M.S."/>
            <person name="Peterson J."/>
            <person name="Felsenfeld A."/>
            <person name="Wetterstrand K.A."/>
            <person name="Patrinos A."/>
            <person name="Morgan M.J."/>
            <person name="de Jong P."/>
            <person name="Catanese J.J."/>
            <person name="Osoegawa K."/>
            <person name="Shizuya H."/>
            <person name="Choi S."/>
            <person name="Chen Y.J."/>
        </authorList>
    </citation>
    <scope>NUCLEOTIDE SEQUENCE [LARGE SCALE GENOMIC DNA]</scope>
</reference>
<dbReference type="Pfam" id="PF00004">
    <property type="entry name" value="AAA"/>
    <property type="match status" value="1"/>
</dbReference>
<dbReference type="SUPFAM" id="SSF52540">
    <property type="entry name" value="P-loop containing nucleoside triphosphate hydrolases"/>
    <property type="match status" value="1"/>
</dbReference>
<comment type="subcellular location">
    <subcellularLocation>
        <location evidence="1">Nucleus</location>
    </subcellularLocation>
</comment>
<dbReference type="PANTHER" id="PTHR46765">
    <property type="entry name" value="P-LOOP CONTAINING NUCLEOSIDE TRIPHOSPHATE HYDROLASES SUPERFAMILY PROTEIN"/>
    <property type="match status" value="1"/>
</dbReference>
<evidence type="ECO:0007829" key="25">
    <source>
        <dbReference type="PubMed" id="21269460"/>
    </source>
</evidence>
<evidence type="ECO:0000256" key="4">
    <source>
        <dbReference type="ARBA" id="ARBA00022840"/>
    </source>
</evidence>
<dbReference type="PhylomeDB" id="A0A0D9SF58"/>
<dbReference type="InterPro" id="IPR027417">
    <property type="entry name" value="P-loop_NTPase"/>
</dbReference>
<accession>A0A0D9SF58</accession>
<keyword evidence="3" id="KW-0547">Nucleotide-binding</keyword>
<dbReference type="GO" id="GO:0005524">
    <property type="term" value="F:ATP binding"/>
    <property type="evidence" value="ECO:0007669"/>
    <property type="project" value="UniProtKB-KW"/>
</dbReference>
<reference evidence="14" key="14">
    <citation type="submission" date="2025-08" db="UniProtKB">
        <authorList>
            <consortium name="Ensembl"/>
        </authorList>
    </citation>
    <scope>IDENTIFICATION</scope>
</reference>
<dbReference type="Proteomes" id="UP000005640">
    <property type="component" value="Chromosome 16"/>
</dbReference>
<evidence type="ECO:0007829" key="27">
    <source>
        <dbReference type="PubMed" id="23186163"/>
    </source>
</evidence>
<feature type="compositionally biased region" description="Low complexity" evidence="12">
    <location>
        <begin position="255"/>
        <end position="274"/>
    </location>
</feature>
<evidence type="ECO:0007829" key="21">
    <source>
        <dbReference type="PubMed" id="18691976"/>
    </source>
</evidence>
<dbReference type="GO" id="GO:0003677">
    <property type="term" value="F:DNA binding"/>
    <property type="evidence" value="ECO:0007669"/>
    <property type="project" value="UniProtKB-KW"/>
</dbReference>
<feature type="region of interest" description="Disordered" evidence="12">
    <location>
        <begin position="228"/>
        <end position="280"/>
    </location>
</feature>
<evidence type="ECO:0000256" key="6">
    <source>
        <dbReference type="ARBA" id="ARBA00023242"/>
    </source>
</evidence>
<feature type="region of interest" description="Disordered" evidence="12">
    <location>
        <begin position="515"/>
        <end position="541"/>
    </location>
</feature>
<reference evidence="24" key="10">
    <citation type="journal article" date="2010" name="Sci. Signal.">
        <title>Quantitative phosphoproteomics reveals widespread full phosphorylation site occupancy during mitosis.</title>
        <authorList>
            <person name="Olsen J.V."/>
            <person name="Vermeulen M."/>
            <person name="Santamaria A."/>
            <person name="Kumar C."/>
            <person name="Miller M.L."/>
            <person name="Jensen L.J."/>
            <person name="Gnad F."/>
            <person name="Cox J."/>
            <person name="Jensen T.S."/>
            <person name="Nigg E.A."/>
            <person name="Brunak S."/>
            <person name="Mann M."/>
        </authorList>
    </citation>
    <scope>IDENTIFICATION BY MASS SPECTROMETRY [LARGE SCALE ANALYSIS]</scope>
</reference>
<protein>
    <recommendedName>
        <fullName evidence="11">Chromosome transmission fidelity protein 18 homolog</fullName>
    </recommendedName>
</protein>
<feature type="domain" description="AAA+ ATPase" evidence="13">
    <location>
        <begin position="561"/>
        <end position="719"/>
    </location>
</feature>
<dbReference type="Ensembl" id="ENST00000631357.2">
    <property type="protein sequence ID" value="ENSP00000486314.1"/>
    <property type="gene ID" value="ENSG00000127586.17"/>
</dbReference>
<dbReference type="SMART" id="SM00382">
    <property type="entry name" value="AAA"/>
    <property type="match status" value="1"/>
</dbReference>
<keyword evidence="4" id="KW-0067">ATP-binding</keyword>
<keyword evidence="15" id="KW-1185">Reference proteome</keyword>
<dbReference type="VEuPathDB" id="HostDB:ENSG00000127586"/>
<reference evidence="14 15" key="2">
    <citation type="journal article" date="2004" name="Nature">
        <title>Finishing the euchromatic sequence of the human genome.</title>
        <authorList>
            <consortium name="International Human Genome Sequencing Consortium"/>
        </authorList>
    </citation>
    <scope>NUCLEOTIDE SEQUENCE [LARGE SCALE GENOMIC DNA]</scope>
</reference>
<sequence>MHVNASARRWGRGGAAALPGPAASPRRPAPRTGPVGRPTLAPSPSRAHAHAKTNLLPGRAVQAPDAVPGAGSSRAPARWRPRDPGSSAPDAWQRFRPAPLRAQPRPPPRPAPGPPPPRKGGCGGQWRAPQDRTRGLRSRNSPRPPLAQPRLRHANQWRAPPGTPAADWRRPARSGRAVRDGGGGAGGSERELGLADGMEDYEQELCGVEDDFHNQFAAELEVLAELEGASTPSPSGVPLFTAGRPPRTFEEALARGDAASSPAPAASVGSSQGGARKRQVDADLQPAGSLPHAPRIKRPRLQVVKRLNFRSEEMEEPPPPDSSPTDITPPPSPEDLAELWGHGFSEAAADVGLTRASPAARNPVLRRPPILEDYVHVTSTEGVRAYLVLRADPMAPGVQGSLLHVPWRGGGQLDLLGVSLASLKKQVDGERRERLLQEAQKLSDTLHRSGEEEAAQPLGAPEEEPTDGQDASSHCLWVDEFAPRHYTELLSDDFTNRCLLKWLKLWDLVVFGHERPSRKPRPSVEPARVSKEATAPGKWKSHEQVLEEMLEAGLDPSQRPKQKVALLCGPPGLGKTTLAHVIARHAGYSVVEMNASDDRSPEVFRTRIEAATQMESVLGAGGKPNCLVIDEIDGAPVAAINVLLSILNRKGPQEVGPQGPAVPSGGGRRRRAEGGLLMRPIICICNDQFAPSLRQLKQQAFLLHFPPTLPSRLVQRLQEGMRADPGVLAALCEKTDNDIRACINTLQFLYSRGQRELSVRDVQATRVGLKDQRRGLFSVWQEVFQLPRAQRSSQHVSVLTCHGTPGDAGLVVLQDMGDAGLGLWDVLLLAWTRRGTFPGRFYRVLHAAASAGEHEKVVQGLFDNFLRLRLRDSSLGAVCVALDWLAFDDLLAGAAHHSQSFQLLRYPPFLPVAFHVLFASSHTPRITFPSSQQEAQNRMSQMRNLIQTLVSGIAPATRSRATPQALLLDALCLLLDILAPKLRPVSTQLYSTREKQQLASLVGTMLAYSLTYRQERTPDGQYIYRLEPNVEELCRFPELPARKPLTYQTKQLIAREIEVEKMRRAEASARVENSPQVDGSPPGLEGLLGGIGEKGVHRPAPRNHEQRLEHIMRRAAREEQPEKDFFGRVVVRSTAVPSAGDTAPEQDSVERRMGTAVGRSEVWFRFNEGVSNAVRRSLYIRDLL</sequence>
<reference evidence="18" key="4">
    <citation type="journal article" date="2006" name="Nat. Biotechnol.">
        <title>A probability-based approach for high-throughput protein phosphorylation analysis and site localization.</title>
        <authorList>
            <person name="Beausoleil S.A."/>
            <person name="Villen J."/>
            <person name="Gerber S.A."/>
            <person name="Rush J."/>
            <person name="Gygi S.P."/>
        </authorList>
    </citation>
    <scope>IDENTIFICATION BY MASS SPECTROMETRY [LARGE SCALE ANALYSIS]</scope>
</reference>
<evidence type="ECO:0007829" key="22">
    <source>
        <dbReference type="PubMed" id="19413330"/>
    </source>
</evidence>
<evidence type="ECO:0000259" key="13">
    <source>
        <dbReference type="SMART" id="SM00382"/>
    </source>
</evidence>
<keyword evidence="16 17" id="KW-1267">Proteomics identification</keyword>
<dbReference type="MassIVE" id="A0A0D9SF58"/>